<feature type="transmembrane region" description="Helical" evidence="1">
    <location>
        <begin position="7"/>
        <end position="28"/>
    </location>
</feature>
<protein>
    <submittedName>
        <fullName evidence="2">Uncharacterized protein</fullName>
    </submittedName>
</protein>
<keyword evidence="3" id="KW-1185">Reference proteome</keyword>
<sequence length="133" mass="15178">MDSLRLVVASGSCDCIVCLVVVGILSASRKFSTVQDDWICEQQSRDLRYFPSFSVEDLSVFGGAGFLVNFFFDCYLFEAAGRPGRRSRKLLVSGRERCRALFGFEFQVTKLDRVEVQLVDPRIPESQFTYDMY</sequence>
<evidence type="ECO:0000313" key="3">
    <source>
        <dbReference type="Proteomes" id="UP000250235"/>
    </source>
</evidence>
<evidence type="ECO:0000313" key="2">
    <source>
        <dbReference type="EMBL" id="KZV28951.1"/>
    </source>
</evidence>
<keyword evidence="1" id="KW-0472">Membrane</keyword>
<evidence type="ECO:0000256" key="1">
    <source>
        <dbReference type="SAM" id="Phobius"/>
    </source>
</evidence>
<keyword evidence="1" id="KW-0812">Transmembrane</keyword>
<dbReference type="AlphaFoldDB" id="A0A2Z7B3J1"/>
<reference evidence="2 3" key="1">
    <citation type="journal article" date="2015" name="Proc. Natl. Acad. Sci. U.S.A.">
        <title>The resurrection genome of Boea hygrometrica: A blueprint for survival of dehydration.</title>
        <authorList>
            <person name="Xiao L."/>
            <person name="Yang G."/>
            <person name="Zhang L."/>
            <person name="Yang X."/>
            <person name="Zhao S."/>
            <person name="Ji Z."/>
            <person name="Zhou Q."/>
            <person name="Hu M."/>
            <person name="Wang Y."/>
            <person name="Chen M."/>
            <person name="Xu Y."/>
            <person name="Jin H."/>
            <person name="Xiao X."/>
            <person name="Hu G."/>
            <person name="Bao F."/>
            <person name="Hu Y."/>
            <person name="Wan P."/>
            <person name="Li L."/>
            <person name="Deng X."/>
            <person name="Kuang T."/>
            <person name="Xiang C."/>
            <person name="Zhu J.K."/>
            <person name="Oliver M.J."/>
            <person name="He Y."/>
        </authorList>
    </citation>
    <scope>NUCLEOTIDE SEQUENCE [LARGE SCALE GENOMIC DNA]</scope>
    <source>
        <strain evidence="3">cv. XS01</strain>
    </source>
</reference>
<keyword evidence="1" id="KW-1133">Transmembrane helix</keyword>
<dbReference type="Proteomes" id="UP000250235">
    <property type="component" value="Unassembled WGS sequence"/>
</dbReference>
<organism evidence="2 3">
    <name type="scientific">Dorcoceras hygrometricum</name>
    <dbReference type="NCBI Taxonomy" id="472368"/>
    <lineage>
        <taxon>Eukaryota</taxon>
        <taxon>Viridiplantae</taxon>
        <taxon>Streptophyta</taxon>
        <taxon>Embryophyta</taxon>
        <taxon>Tracheophyta</taxon>
        <taxon>Spermatophyta</taxon>
        <taxon>Magnoliopsida</taxon>
        <taxon>eudicotyledons</taxon>
        <taxon>Gunneridae</taxon>
        <taxon>Pentapetalae</taxon>
        <taxon>asterids</taxon>
        <taxon>lamiids</taxon>
        <taxon>Lamiales</taxon>
        <taxon>Gesneriaceae</taxon>
        <taxon>Didymocarpoideae</taxon>
        <taxon>Trichosporeae</taxon>
        <taxon>Loxocarpinae</taxon>
        <taxon>Dorcoceras</taxon>
    </lineage>
</organism>
<feature type="transmembrane region" description="Helical" evidence="1">
    <location>
        <begin position="58"/>
        <end position="80"/>
    </location>
</feature>
<gene>
    <name evidence="2" type="ORF">F511_44689</name>
</gene>
<accession>A0A2Z7B3J1</accession>
<name>A0A2Z7B3J1_9LAMI</name>
<proteinExistence type="predicted"/>
<dbReference type="EMBL" id="KV009963">
    <property type="protein sequence ID" value="KZV28951.1"/>
    <property type="molecule type" value="Genomic_DNA"/>
</dbReference>